<dbReference type="Proteomes" id="UP000735874">
    <property type="component" value="Unassembled WGS sequence"/>
</dbReference>
<dbReference type="GO" id="GO:0140268">
    <property type="term" value="C:endoplasmic reticulum-plasma membrane contact site"/>
    <property type="evidence" value="ECO:0007669"/>
    <property type="project" value="TreeGrafter"/>
</dbReference>
<keyword evidence="4 8" id="KW-0472">Membrane</keyword>
<dbReference type="InterPro" id="IPR011993">
    <property type="entry name" value="PH-like_dom_sf"/>
</dbReference>
<reference evidence="13 14" key="1">
    <citation type="submission" date="2018-01" db="EMBL/GenBank/DDBJ databases">
        <title>Draft genome of the strawberry crown rot pathogen Phytophthora cactorum.</title>
        <authorList>
            <person name="Armitage A.D."/>
            <person name="Lysoe E."/>
            <person name="Nellist C.F."/>
            <person name="Harrison R.J."/>
            <person name="Brurberg M.B."/>
        </authorList>
    </citation>
    <scope>NUCLEOTIDE SEQUENCE [LARGE SCALE GENOMIC DNA]</scope>
    <source>
        <strain evidence="13 14">10300</strain>
    </source>
</reference>
<dbReference type="Pfam" id="PF00611">
    <property type="entry name" value="FCH"/>
    <property type="match status" value="1"/>
</dbReference>
<feature type="compositionally biased region" description="Basic and acidic residues" evidence="7">
    <location>
        <begin position="17"/>
        <end position="30"/>
    </location>
</feature>
<feature type="compositionally biased region" description="Low complexity" evidence="7">
    <location>
        <begin position="739"/>
        <end position="750"/>
    </location>
</feature>
<keyword evidence="2 8" id="KW-0812">Transmembrane</keyword>
<evidence type="ECO:0000313" key="11">
    <source>
        <dbReference type="EMBL" id="KAG2866578.1"/>
    </source>
</evidence>
<dbReference type="Pfam" id="PF16016">
    <property type="entry name" value="VASt"/>
    <property type="match status" value="1"/>
</dbReference>
<dbReference type="InterPro" id="IPR031160">
    <property type="entry name" value="F_BAR_dom"/>
</dbReference>
<evidence type="ECO:0000313" key="13">
    <source>
        <dbReference type="EMBL" id="RAW36136.1"/>
    </source>
</evidence>
<dbReference type="PROSITE" id="PS51778">
    <property type="entry name" value="VAST"/>
    <property type="match status" value="1"/>
</dbReference>
<name>A0A329SJ70_9STRA</name>
<dbReference type="Pfam" id="PF02893">
    <property type="entry name" value="GRAM"/>
    <property type="match status" value="1"/>
</dbReference>
<evidence type="ECO:0000259" key="10">
    <source>
        <dbReference type="PROSITE" id="PS51778"/>
    </source>
</evidence>
<comment type="subcellular location">
    <subcellularLocation>
        <location evidence="1">Membrane</location>
        <topology evidence="1">Single-pass membrane protein</topology>
    </subcellularLocation>
</comment>
<dbReference type="Proteomes" id="UP000251314">
    <property type="component" value="Unassembled WGS sequence"/>
</dbReference>
<dbReference type="EMBL" id="RCMV01000094">
    <property type="protein sequence ID" value="KAG3225076.1"/>
    <property type="molecule type" value="Genomic_DNA"/>
</dbReference>
<dbReference type="EMBL" id="MJFZ01000148">
    <property type="protein sequence ID" value="RAW36136.1"/>
    <property type="molecule type" value="Genomic_DNA"/>
</dbReference>
<gene>
    <name evidence="13" type="ORF">PC110_g7601</name>
    <name evidence="11" type="ORF">PC113_g2761</name>
    <name evidence="12" type="ORF">PC129_g4299</name>
</gene>
<feature type="compositionally biased region" description="Polar residues" evidence="7">
    <location>
        <begin position="33"/>
        <end position="71"/>
    </location>
</feature>
<evidence type="ECO:0000259" key="9">
    <source>
        <dbReference type="PROSITE" id="PS51741"/>
    </source>
</evidence>
<feature type="compositionally biased region" description="Acidic residues" evidence="7">
    <location>
        <begin position="787"/>
        <end position="800"/>
    </location>
</feature>
<evidence type="ECO:0000256" key="5">
    <source>
        <dbReference type="PROSITE-ProRule" id="PRU01077"/>
    </source>
</evidence>
<dbReference type="GO" id="GO:0032934">
    <property type="term" value="F:sterol binding"/>
    <property type="evidence" value="ECO:0007669"/>
    <property type="project" value="TreeGrafter"/>
</dbReference>
<dbReference type="VEuPathDB" id="FungiDB:PC110_g7601"/>
<dbReference type="SMART" id="SM00568">
    <property type="entry name" value="GRAM"/>
    <property type="match status" value="1"/>
</dbReference>
<dbReference type="CDD" id="cd13220">
    <property type="entry name" value="PH-GRAM_GRAMDC"/>
    <property type="match status" value="1"/>
</dbReference>
<dbReference type="GO" id="GO:0120015">
    <property type="term" value="F:sterol transfer activity"/>
    <property type="evidence" value="ECO:0007669"/>
    <property type="project" value="TreeGrafter"/>
</dbReference>
<dbReference type="PANTHER" id="PTHR23319:SF4">
    <property type="entry name" value="GRAM DOMAIN CONTAINING 1B, ISOFORM E"/>
    <property type="match status" value="1"/>
</dbReference>
<dbReference type="Gene3D" id="2.30.29.30">
    <property type="entry name" value="Pleckstrin-homology domain (PH domain)/Phosphotyrosine-binding domain (PTB)"/>
    <property type="match status" value="1"/>
</dbReference>
<keyword evidence="14" id="KW-1185">Reference proteome</keyword>
<evidence type="ECO:0000256" key="4">
    <source>
        <dbReference type="ARBA" id="ARBA00023136"/>
    </source>
</evidence>
<evidence type="ECO:0000256" key="2">
    <source>
        <dbReference type="ARBA" id="ARBA00022692"/>
    </source>
</evidence>
<feature type="compositionally biased region" description="Low complexity" evidence="7">
    <location>
        <begin position="957"/>
        <end position="967"/>
    </location>
</feature>
<feature type="compositionally biased region" description="Low complexity" evidence="7">
    <location>
        <begin position="1178"/>
        <end position="1190"/>
    </location>
</feature>
<feature type="compositionally biased region" description="Low complexity" evidence="7">
    <location>
        <begin position="223"/>
        <end position="235"/>
    </location>
</feature>
<dbReference type="SUPFAM" id="SSF103657">
    <property type="entry name" value="BAR/IMD domain-like"/>
    <property type="match status" value="2"/>
</dbReference>
<accession>A0A329SJ70</accession>
<feature type="region of interest" description="Disordered" evidence="7">
    <location>
        <begin position="216"/>
        <end position="245"/>
    </location>
</feature>
<feature type="region of interest" description="Disordered" evidence="7">
    <location>
        <begin position="917"/>
        <end position="991"/>
    </location>
</feature>
<sequence>MQLSPSNHSTSSTEDAADLKVETSPDDNKPLDSPSNVATASESSPKHGNSSPTAQSEDSTVTSPHPAQTEGTYSTDLFRAFPKVCQKAKSGVQLCQAVSAFVVERAGLESNYAQALLKLAQSAKAEDWSEQFTECWAAFQEATEHLAQERWAFAQTMQTSIVPGAKAFAAQQETQVHRLVSEGTKVRWAQQQMISSMDKAKEKYERKCQEAIEITATMRKSESGTSADVNSSSSDSSDEVSTSKELTDKLAAGAGQLLTKMWDTTSAFGRSPLERQRSKLYSSLEDVIAAEKHYVQTVEYTNAQRLIFEREIKENLHAFQLTEEQRLEYLRDVLMRMQKAFIGMFSRSQQFVERMKASANKVDELVDIEKGFQSLGSQEEVDVDRADLSVNPFYLRMTHIQAMSDNGQRMVGTINTVVTEFIASETRFSHSLRKLLRMHENGGLALPTDLFGTSSSMNFLSDEGTTMANGWMTVKDQVKLLLEVHQEFRSLLAEPVSLSLATMKSEYENVRVSTQEGFSKLHASLCNEAAAHKKLHHKLDTKARDFAMTFSYLPGATPVATSSYGLDVTQALMVLSANVRSFNEKERRSEAKLRQLAEEIRQLQAQVTESTKSLKQTYQNYVQEIEVFISTCMKNEKYRLQVGKNSLQSLAKAVEHMLQGGTSVGNKALIEFEKIDPCTDMAEFIRINRQPYERTKRIVPAYHGNDSLKEAMREYLASLGAPSSMNSENADKNPRSPTSSIDQSASPPSSETNEKKSPRSSVLLEQGDQAATKNDGIADDSLSGGDDSADSGSEQDEEFTEAQPLGVSDFQKKFKLDSPEQVVESFSCALYLSNFPYHGRLYLTRDRMCFSGWRETVFVASFSEISAMEKKYTALIVPNAIEFTVKGEKVFFASFVFRDECYQSIQQLRSIKKETEELMSDPAKQPDTESLDTDNKPATDSESRRRRSSMDLAAVAPSPESTSPDTTPAEDSRPPSSLSSDSVASPPTIPDKDTLLSEYDLLLDEEVEFSVETAFSTLWVESDTFSRNVLEAAGATNISLPAWEKKATSYTAVTTPDTFDGSRVVSYTHNKKYMVGPSVIPTTQTQRYSYTPGSRLVVSTTTCVSDVPYCDYFRVEHRWVFSATKKRGVCLAQVGLRVQWSKSTWLKKQIESTTVTEAKDAIKAWFNAALDATKEKASTGSSAGSPAPATKHSEKQSESVACSAQEVPSKEPTKEVAAATSSPLQADSTSTYGLPAQLHPAIQVAIIICALMFVFTMYRVCTAMNQMQELTRESLIQQRQQQELLKELLERLGSTRER</sequence>
<feature type="compositionally biased region" description="Polar residues" evidence="7">
    <location>
        <begin position="1"/>
        <end position="14"/>
    </location>
</feature>
<keyword evidence="5 6" id="KW-0175">Coiled coil</keyword>
<dbReference type="GO" id="GO:0032366">
    <property type="term" value="P:intracellular sterol transport"/>
    <property type="evidence" value="ECO:0007669"/>
    <property type="project" value="TreeGrafter"/>
</dbReference>
<dbReference type="InterPro" id="IPR031968">
    <property type="entry name" value="VASt"/>
</dbReference>
<protein>
    <recommendedName>
        <fullName evidence="15">VASt domain-containing protein</fullName>
    </recommendedName>
</protein>
<evidence type="ECO:0000256" key="8">
    <source>
        <dbReference type="SAM" id="Phobius"/>
    </source>
</evidence>
<feature type="domain" description="F-BAR" evidence="9">
    <location>
        <begin position="70"/>
        <end position="367"/>
    </location>
</feature>
<feature type="region of interest" description="Disordered" evidence="7">
    <location>
        <begin position="1"/>
        <end position="71"/>
    </location>
</feature>
<feature type="region of interest" description="Disordered" evidence="7">
    <location>
        <begin position="1177"/>
        <end position="1226"/>
    </location>
</feature>
<comment type="caution">
    <text evidence="13">The sequence shown here is derived from an EMBL/GenBank/DDBJ whole genome shotgun (WGS) entry which is preliminary data.</text>
</comment>
<feature type="compositionally biased region" description="Basic and acidic residues" evidence="7">
    <location>
        <begin position="933"/>
        <end position="943"/>
    </location>
</feature>
<feature type="domain" description="VASt" evidence="10">
    <location>
        <begin position="998"/>
        <end position="1177"/>
    </location>
</feature>
<dbReference type="EMBL" id="RCMG01000038">
    <property type="protein sequence ID" value="KAG2866578.1"/>
    <property type="molecule type" value="Genomic_DNA"/>
</dbReference>
<dbReference type="InterPro" id="IPR027267">
    <property type="entry name" value="AH/BAR_dom_sf"/>
</dbReference>
<organism evidence="13 14">
    <name type="scientific">Phytophthora cactorum</name>
    <dbReference type="NCBI Taxonomy" id="29920"/>
    <lineage>
        <taxon>Eukaryota</taxon>
        <taxon>Sar</taxon>
        <taxon>Stramenopiles</taxon>
        <taxon>Oomycota</taxon>
        <taxon>Peronosporomycetes</taxon>
        <taxon>Peronosporales</taxon>
        <taxon>Peronosporaceae</taxon>
        <taxon>Phytophthora</taxon>
    </lineage>
</organism>
<evidence type="ECO:0000256" key="6">
    <source>
        <dbReference type="SAM" id="Coils"/>
    </source>
</evidence>
<dbReference type="GO" id="GO:0005789">
    <property type="term" value="C:endoplasmic reticulum membrane"/>
    <property type="evidence" value="ECO:0007669"/>
    <property type="project" value="TreeGrafter"/>
</dbReference>
<dbReference type="OrthoDB" id="74360at2759"/>
<keyword evidence="3 8" id="KW-1133">Transmembrane helix</keyword>
<dbReference type="PROSITE" id="PS51741">
    <property type="entry name" value="F_BAR"/>
    <property type="match status" value="1"/>
</dbReference>
<feature type="compositionally biased region" description="Low complexity" evidence="7">
    <location>
        <begin position="974"/>
        <end position="986"/>
    </location>
</feature>
<evidence type="ECO:0000313" key="14">
    <source>
        <dbReference type="Proteomes" id="UP000251314"/>
    </source>
</evidence>
<feature type="transmembrane region" description="Helical" evidence="8">
    <location>
        <begin position="1238"/>
        <end position="1258"/>
    </location>
</feature>
<dbReference type="Gene3D" id="1.20.1270.60">
    <property type="entry name" value="Arfaptin homology (AH) domain/BAR domain"/>
    <property type="match status" value="2"/>
</dbReference>
<dbReference type="PANTHER" id="PTHR23319">
    <property type="entry name" value="GRAM DOMAIN CONTAINING 1B, ISOFORM E"/>
    <property type="match status" value="1"/>
</dbReference>
<evidence type="ECO:0000313" key="12">
    <source>
        <dbReference type="EMBL" id="KAG3225076.1"/>
    </source>
</evidence>
<evidence type="ECO:0000256" key="3">
    <source>
        <dbReference type="ARBA" id="ARBA00022989"/>
    </source>
</evidence>
<feature type="coiled-coil region" evidence="6">
    <location>
        <begin position="579"/>
        <end position="613"/>
    </location>
</feature>
<reference evidence="12" key="2">
    <citation type="submission" date="2018-05" db="EMBL/GenBank/DDBJ databases">
        <title>Effector identification in a new, highly contiguous assembly of the strawberry crown rot pathogen Phytophthora cactorum.</title>
        <authorList>
            <person name="Armitage A.D."/>
            <person name="Nellist C.F."/>
            <person name="Bates H."/>
            <person name="Vickerstaff R.J."/>
            <person name="Harrison R.J."/>
        </authorList>
    </citation>
    <scope>NUCLEOTIDE SEQUENCE</scope>
    <source>
        <strain evidence="11">15-7</strain>
        <strain evidence="12">P421</strain>
    </source>
</reference>
<evidence type="ECO:0008006" key="15">
    <source>
        <dbReference type="Google" id="ProtNLM"/>
    </source>
</evidence>
<dbReference type="GO" id="GO:0005886">
    <property type="term" value="C:plasma membrane"/>
    <property type="evidence" value="ECO:0007669"/>
    <property type="project" value="TreeGrafter"/>
</dbReference>
<proteinExistence type="predicted"/>
<feature type="region of interest" description="Disordered" evidence="7">
    <location>
        <begin position="721"/>
        <end position="802"/>
    </location>
</feature>
<dbReference type="Proteomes" id="UP000760860">
    <property type="component" value="Unassembled WGS sequence"/>
</dbReference>
<dbReference type="InterPro" id="IPR001060">
    <property type="entry name" value="FCH_dom"/>
</dbReference>
<evidence type="ECO:0000256" key="1">
    <source>
        <dbReference type="ARBA" id="ARBA00004167"/>
    </source>
</evidence>
<dbReference type="STRING" id="29920.A0A329SJ70"/>
<dbReference type="InterPro" id="IPR051482">
    <property type="entry name" value="Cholesterol_transport"/>
</dbReference>
<dbReference type="InterPro" id="IPR004182">
    <property type="entry name" value="GRAM"/>
</dbReference>
<evidence type="ECO:0000256" key="7">
    <source>
        <dbReference type="SAM" id="MobiDB-lite"/>
    </source>
</evidence>